<dbReference type="Proteomes" id="UP001374535">
    <property type="component" value="Chromosome 1"/>
</dbReference>
<name>A0AAQ3PBP7_VIGMU</name>
<evidence type="ECO:0000313" key="1">
    <source>
        <dbReference type="EMBL" id="WVZ25545.1"/>
    </source>
</evidence>
<sequence length="127" mass="14863">MMMRPMSRTHKAISQFMQPAVHHKMDSYTEYTYNSEKESLLCKLLKVGIHALRDGFKKFWFLHAWMQGILGFPNNLFNHRFFVQIFPTHYASYFVGSKASLNTFLQQHCGNAKCSSTLKRHIPAITF</sequence>
<reference evidence="1 2" key="1">
    <citation type="journal article" date="2023" name="Life. Sci Alliance">
        <title>Evolutionary insights into 3D genome organization and epigenetic landscape of Vigna mungo.</title>
        <authorList>
            <person name="Junaid A."/>
            <person name="Singh B."/>
            <person name="Bhatia S."/>
        </authorList>
    </citation>
    <scope>NUCLEOTIDE SEQUENCE [LARGE SCALE GENOMIC DNA]</scope>
    <source>
        <strain evidence="1">Urdbean</strain>
    </source>
</reference>
<organism evidence="1 2">
    <name type="scientific">Vigna mungo</name>
    <name type="common">Black gram</name>
    <name type="synonym">Phaseolus mungo</name>
    <dbReference type="NCBI Taxonomy" id="3915"/>
    <lineage>
        <taxon>Eukaryota</taxon>
        <taxon>Viridiplantae</taxon>
        <taxon>Streptophyta</taxon>
        <taxon>Embryophyta</taxon>
        <taxon>Tracheophyta</taxon>
        <taxon>Spermatophyta</taxon>
        <taxon>Magnoliopsida</taxon>
        <taxon>eudicotyledons</taxon>
        <taxon>Gunneridae</taxon>
        <taxon>Pentapetalae</taxon>
        <taxon>rosids</taxon>
        <taxon>fabids</taxon>
        <taxon>Fabales</taxon>
        <taxon>Fabaceae</taxon>
        <taxon>Papilionoideae</taxon>
        <taxon>50 kb inversion clade</taxon>
        <taxon>NPAAA clade</taxon>
        <taxon>indigoferoid/millettioid clade</taxon>
        <taxon>Phaseoleae</taxon>
        <taxon>Vigna</taxon>
    </lineage>
</organism>
<keyword evidence="2" id="KW-1185">Reference proteome</keyword>
<dbReference type="AlphaFoldDB" id="A0AAQ3PBP7"/>
<dbReference type="EMBL" id="CP144700">
    <property type="protein sequence ID" value="WVZ25545.1"/>
    <property type="molecule type" value="Genomic_DNA"/>
</dbReference>
<accession>A0AAQ3PBP7</accession>
<evidence type="ECO:0000313" key="2">
    <source>
        <dbReference type="Proteomes" id="UP001374535"/>
    </source>
</evidence>
<gene>
    <name evidence="1" type="ORF">V8G54_004089</name>
</gene>
<proteinExistence type="predicted"/>
<protein>
    <submittedName>
        <fullName evidence="1">Uncharacterized protein</fullName>
    </submittedName>
</protein>